<keyword evidence="12" id="KW-1185">Reference proteome</keyword>
<evidence type="ECO:0000256" key="1">
    <source>
        <dbReference type="ARBA" id="ARBA00004429"/>
    </source>
</evidence>
<evidence type="ECO:0000256" key="4">
    <source>
        <dbReference type="ARBA" id="ARBA00022519"/>
    </source>
</evidence>
<evidence type="ECO:0000313" key="11">
    <source>
        <dbReference type="EMBL" id="QXM25099.1"/>
    </source>
</evidence>
<dbReference type="PANTHER" id="PTHR35011">
    <property type="entry name" value="2,3-DIKETO-L-GULONATE TRAP TRANSPORTER SMALL PERMEASE PROTEIN YIAM"/>
    <property type="match status" value="1"/>
</dbReference>
<evidence type="ECO:0000256" key="8">
    <source>
        <dbReference type="ARBA" id="ARBA00038436"/>
    </source>
</evidence>
<evidence type="ECO:0000313" key="12">
    <source>
        <dbReference type="Proteomes" id="UP000694001"/>
    </source>
</evidence>
<dbReference type="InterPro" id="IPR055348">
    <property type="entry name" value="DctQ"/>
</dbReference>
<dbReference type="KEGG" id="elio:KO353_02270"/>
<keyword evidence="5 9" id="KW-0812">Transmembrane</keyword>
<proteinExistence type="inferred from homology"/>
<evidence type="ECO:0000256" key="2">
    <source>
        <dbReference type="ARBA" id="ARBA00022448"/>
    </source>
</evidence>
<dbReference type="GO" id="GO:0022857">
    <property type="term" value="F:transmembrane transporter activity"/>
    <property type="evidence" value="ECO:0007669"/>
    <property type="project" value="UniProtKB-UniRule"/>
</dbReference>
<dbReference type="Proteomes" id="UP000694001">
    <property type="component" value="Chromosome"/>
</dbReference>
<accession>A0A975U3U7</accession>
<dbReference type="GO" id="GO:0005886">
    <property type="term" value="C:plasma membrane"/>
    <property type="evidence" value="ECO:0007669"/>
    <property type="project" value="UniProtKB-SubCell"/>
</dbReference>
<dbReference type="Pfam" id="PF04290">
    <property type="entry name" value="DctQ"/>
    <property type="match status" value="1"/>
</dbReference>
<keyword evidence="7 9" id="KW-0472">Membrane</keyword>
<evidence type="ECO:0000256" key="5">
    <source>
        <dbReference type="ARBA" id="ARBA00022692"/>
    </source>
</evidence>
<evidence type="ECO:0000259" key="10">
    <source>
        <dbReference type="Pfam" id="PF04290"/>
    </source>
</evidence>
<protein>
    <recommendedName>
        <fullName evidence="9">TRAP transporter small permease protein</fullName>
    </recommendedName>
</protein>
<comment type="similarity">
    <text evidence="8 9">Belongs to the TRAP transporter small permease family.</text>
</comment>
<name>A0A975U3U7_9PROT</name>
<dbReference type="GO" id="GO:0015740">
    <property type="term" value="P:C4-dicarboxylate transport"/>
    <property type="evidence" value="ECO:0007669"/>
    <property type="project" value="TreeGrafter"/>
</dbReference>
<evidence type="ECO:0000256" key="7">
    <source>
        <dbReference type="ARBA" id="ARBA00023136"/>
    </source>
</evidence>
<evidence type="ECO:0000256" key="9">
    <source>
        <dbReference type="RuleBase" id="RU369079"/>
    </source>
</evidence>
<feature type="transmembrane region" description="Helical" evidence="9">
    <location>
        <begin position="18"/>
        <end position="41"/>
    </location>
</feature>
<dbReference type="RefSeq" id="WP_218286155.1">
    <property type="nucleotide sequence ID" value="NZ_CP076448.1"/>
</dbReference>
<comment type="subunit">
    <text evidence="9">The complex comprises the extracytoplasmic solute receptor protein and the two transmembrane proteins.</text>
</comment>
<comment type="subcellular location">
    <subcellularLocation>
        <location evidence="1 9">Cell inner membrane</location>
        <topology evidence="1 9">Multi-pass membrane protein</topology>
    </subcellularLocation>
</comment>
<reference evidence="11" key="1">
    <citation type="submission" date="2021-06" db="EMBL/GenBank/DDBJ databases">
        <title>Elioraea tepida, sp. nov., a moderately thermophilic aerobic anoxygenic phototrophic bacterium isolated from an alkaline siliceous hot spring mat community in Yellowstone National Park, WY, USA.</title>
        <authorList>
            <person name="Saini M.K."/>
            <person name="Yoshida S."/>
            <person name="Sebastian A."/>
            <person name="Hirose S."/>
            <person name="Hara E."/>
            <person name="Tamaki H."/>
            <person name="Soulier N.T."/>
            <person name="Albert I."/>
            <person name="Hanada S."/>
            <person name="Bryant D.A."/>
            <person name="Tank M."/>
        </authorList>
    </citation>
    <scope>NUCLEOTIDE SEQUENCE</scope>
    <source>
        <strain evidence="11">MS-P2</strain>
    </source>
</reference>
<organism evidence="11 12">
    <name type="scientific">Elioraea tepida</name>
    <dbReference type="NCBI Taxonomy" id="2843330"/>
    <lineage>
        <taxon>Bacteria</taxon>
        <taxon>Pseudomonadati</taxon>
        <taxon>Pseudomonadota</taxon>
        <taxon>Alphaproteobacteria</taxon>
        <taxon>Acetobacterales</taxon>
        <taxon>Elioraeaceae</taxon>
        <taxon>Elioraea</taxon>
    </lineage>
</organism>
<feature type="transmembrane region" description="Helical" evidence="9">
    <location>
        <begin position="53"/>
        <end position="71"/>
    </location>
</feature>
<keyword evidence="2 9" id="KW-0813">Transport</keyword>
<keyword evidence="6 9" id="KW-1133">Transmembrane helix</keyword>
<feature type="transmembrane region" description="Helical" evidence="9">
    <location>
        <begin position="133"/>
        <end position="153"/>
    </location>
</feature>
<keyword evidence="4 9" id="KW-0997">Cell inner membrane</keyword>
<evidence type="ECO:0000256" key="3">
    <source>
        <dbReference type="ARBA" id="ARBA00022475"/>
    </source>
</evidence>
<keyword evidence="3" id="KW-1003">Cell membrane</keyword>
<dbReference type="EMBL" id="CP076448">
    <property type="protein sequence ID" value="QXM25099.1"/>
    <property type="molecule type" value="Genomic_DNA"/>
</dbReference>
<feature type="transmembrane region" description="Helical" evidence="9">
    <location>
        <begin position="92"/>
        <end position="113"/>
    </location>
</feature>
<sequence>MGGPEAAGVGLLDRAARALAIAGGVLLVAAMAVTVASVGRAAFGRAILGDTELVELLVGVAIAWFMPWCQARRAHVRLEVFTARAPEPVRRALDRAAGLMVALVVALLAWRLIQGGLDAHERGRQTMFLELPLWWGYAAAAIGMVLWTMIALAQSVARLDPAPSTPRP</sequence>
<gene>
    <name evidence="11" type="ORF">KO353_02270</name>
</gene>
<dbReference type="InterPro" id="IPR007387">
    <property type="entry name" value="TRAP_DctQ"/>
</dbReference>
<dbReference type="PANTHER" id="PTHR35011:SF10">
    <property type="entry name" value="TRAP TRANSPORTER SMALL PERMEASE PROTEIN"/>
    <property type="match status" value="1"/>
</dbReference>
<dbReference type="AlphaFoldDB" id="A0A975U3U7"/>
<feature type="domain" description="Tripartite ATP-independent periplasmic transporters DctQ component" evidence="10">
    <location>
        <begin position="31"/>
        <end position="158"/>
    </location>
</feature>
<comment type="function">
    <text evidence="9">Part of the tripartite ATP-independent periplasmic (TRAP) transport system.</text>
</comment>
<evidence type="ECO:0000256" key="6">
    <source>
        <dbReference type="ARBA" id="ARBA00022989"/>
    </source>
</evidence>